<name>A0A7J9CNG9_GOSGO</name>
<dbReference type="FunFam" id="1.10.630.10:FF:000126">
    <property type="entry name" value="Predicted protein"/>
    <property type="match status" value="1"/>
</dbReference>
<dbReference type="OrthoDB" id="1055148at2759"/>
<evidence type="ECO:0000256" key="2">
    <source>
        <dbReference type="ARBA" id="ARBA00004167"/>
    </source>
</evidence>
<keyword evidence="6 12" id="KW-0479">Metal-binding</keyword>
<sequence length="178" mass="20258">MMAELLKHPNAMKKVQEEVRNVVGNKLKVDAEDVSKMKYLKCVLKETLRLHPAGPLLLPRQTSASVKLGGYDIPSNTTVLINAWAIQRDPKWWENPEEFIPERFENSSIDFKGQDFQLNPFGFGRRCPGIAFGVASIEFVMANLLYWFDWKLPAGETAENMDMAELYGLTVTKKTLHV</sequence>
<dbReference type="GO" id="GO:0020037">
    <property type="term" value="F:heme binding"/>
    <property type="evidence" value="ECO:0007669"/>
    <property type="project" value="InterPro"/>
</dbReference>
<dbReference type="PRINTS" id="PR00385">
    <property type="entry name" value="P450"/>
</dbReference>
<keyword evidence="7" id="KW-1133">Transmembrane helix</keyword>
<evidence type="ECO:0000256" key="1">
    <source>
        <dbReference type="ARBA" id="ARBA00001971"/>
    </source>
</evidence>
<dbReference type="AlphaFoldDB" id="A0A7J9CNG9"/>
<comment type="similarity">
    <text evidence="3">Belongs to the cytochrome P450 family.</text>
</comment>
<dbReference type="Pfam" id="PF00067">
    <property type="entry name" value="p450"/>
    <property type="match status" value="1"/>
</dbReference>
<dbReference type="PRINTS" id="PR00463">
    <property type="entry name" value="EP450I"/>
</dbReference>
<dbReference type="Gene3D" id="1.10.630.10">
    <property type="entry name" value="Cytochrome P450"/>
    <property type="match status" value="1"/>
</dbReference>
<keyword evidence="9 12" id="KW-0408">Iron</keyword>
<accession>A0A7J9CNG9</accession>
<evidence type="ECO:0000313" key="13">
    <source>
        <dbReference type="EMBL" id="MBA0749898.1"/>
    </source>
</evidence>
<evidence type="ECO:0000256" key="10">
    <source>
        <dbReference type="ARBA" id="ARBA00023033"/>
    </source>
</evidence>
<dbReference type="GO" id="GO:0016020">
    <property type="term" value="C:membrane"/>
    <property type="evidence" value="ECO:0007669"/>
    <property type="project" value="UniProtKB-SubCell"/>
</dbReference>
<evidence type="ECO:0000256" key="7">
    <source>
        <dbReference type="ARBA" id="ARBA00022989"/>
    </source>
</evidence>
<keyword evidence="4 12" id="KW-0349">Heme</keyword>
<evidence type="ECO:0000256" key="9">
    <source>
        <dbReference type="ARBA" id="ARBA00023004"/>
    </source>
</evidence>
<keyword evidence="11" id="KW-0472">Membrane</keyword>
<dbReference type="InterPro" id="IPR036396">
    <property type="entry name" value="Cyt_P450_sf"/>
</dbReference>
<protein>
    <recommendedName>
        <fullName evidence="15">Cytochrome P450</fullName>
    </recommendedName>
</protein>
<organism evidence="13 14">
    <name type="scientific">Gossypium gossypioides</name>
    <name type="common">Mexican cotton</name>
    <name type="synonym">Selera gossypioides</name>
    <dbReference type="NCBI Taxonomy" id="34282"/>
    <lineage>
        <taxon>Eukaryota</taxon>
        <taxon>Viridiplantae</taxon>
        <taxon>Streptophyta</taxon>
        <taxon>Embryophyta</taxon>
        <taxon>Tracheophyta</taxon>
        <taxon>Spermatophyta</taxon>
        <taxon>Magnoliopsida</taxon>
        <taxon>eudicotyledons</taxon>
        <taxon>Gunneridae</taxon>
        <taxon>Pentapetalae</taxon>
        <taxon>rosids</taxon>
        <taxon>malvids</taxon>
        <taxon>Malvales</taxon>
        <taxon>Malvaceae</taxon>
        <taxon>Malvoideae</taxon>
        <taxon>Gossypium</taxon>
    </lineage>
</organism>
<dbReference type="PANTHER" id="PTHR47953:SF19">
    <property type="entry name" value="OS06G0641600 PROTEIN"/>
    <property type="match status" value="1"/>
</dbReference>
<dbReference type="GO" id="GO:0005506">
    <property type="term" value="F:iron ion binding"/>
    <property type="evidence" value="ECO:0007669"/>
    <property type="project" value="InterPro"/>
</dbReference>
<evidence type="ECO:0000256" key="5">
    <source>
        <dbReference type="ARBA" id="ARBA00022692"/>
    </source>
</evidence>
<reference evidence="13 14" key="1">
    <citation type="journal article" date="2019" name="Genome Biol. Evol.">
        <title>Insights into the evolution of the New World diploid cottons (Gossypium, subgenus Houzingenia) based on genome sequencing.</title>
        <authorList>
            <person name="Grover C.E."/>
            <person name="Arick M.A. 2nd"/>
            <person name="Thrash A."/>
            <person name="Conover J.L."/>
            <person name="Sanders W.S."/>
            <person name="Peterson D.G."/>
            <person name="Frelichowski J.E."/>
            <person name="Scheffler J.A."/>
            <person name="Scheffler B.E."/>
            <person name="Wendel J.F."/>
        </authorList>
    </citation>
    <scope>NUCLEOTIDE SEQUENCE [LARGE SCALE GENOMIC DNA]</scope>
    <source>
        <strain evidence="13">5</strain>
        <tissue evidence="13">Leaf</tissue>
    </source>
</reference>
<evidence type="ECO:0008006" key="15">
    <source>
        <dbReference type="Google" id="ProtNLM"/>
    </source>
</evidence>
<dbReference type="Proteomes" id="UP000593579">
    <property type="component" value="Unassembled WGS sequence"/>
</dbReference>
<evidence type="ECO:0000313" key="14">
    <source>
        <dbReference type="Proteomes" id="UP000593579"/>
    </source>
</evidence>
<evidence type="ECO:0000256" key="11">
    <source>
        <dbReference type="ARBA" id="ARBA00023136"/>
    </source>
</evidence>
<dbReference type="PANTHER" id="PTHR47953">
    <property type="entry name" value="OS08G0105600 PROTEIN"/>
    <property type="match status" value="1"/>
</dbReference>
<proteinExistence type="inferred from homology"/>
<keyword evidence="5" id="KW-0812">Transmembrane</keyword>
<dbReference type="InterPro" id="IPR052306">
    <property type="entry name" value="CYP450_71D"/>
</dbReference>
<comment type="caution">
    <text evidence="13">The sequence shown here is derived from an EMBL/GenBank/DDBJ whole genome shotgun (WGS) entry which is preliminary data.</text>
</comment>
<evidence type="ECO:0000256" key="8">
    <source>
        <dbReference type="ARBA" id="ARBA00023002"/>
    </source>
</evidence>
<dbReference type="GO" id="GO:0016705">
    <property type="term" value="F:oxidoreductase activity, acting on paired donors, with incorporation or reduction of molecular oxygen"/>
    <property type="evidence" value="ECO:0007669"/>
    <property type="project" value="InterPro"/>
</dbReference>
<comment type="subcellular location">
    <subcellularLocation>
        <location evidence="2">Membrane</location>
        <topology evidence="2">Single-pass membrane protein</topology>
    </subcellularLocation>
</comment>
<keyword evidence="14" id="KW-1185">Reference proteome</keyword>
<evidence type="ECO:0000256" key="3">
    <source>
        <dbReference type="ARBA" id="ARBA00010617"/>
    </source>
</evidence>
<keyword evidence="8" id="KW-0560">Oxidoreductase</keyword>
<evidence type="ECO:0000256" key="4">
    <source>
        <dbReference type="ARBA" id="ARBA00022617"/>
    </source>
</evidence>
<dbReference type="SUPFAM" id="SSF48264">
    <property type="entry name" value="Cytochrome P450"/>
    <property type="match status" value="1"/>
</dbReference>
<evidence type="ECO:0000256" key="12">
    <source>
        <dbReference type="PIRSR" id="PIRSR602401-1"/>
    </source>
</evidence>
<comment type="cofactor">
    <cofactor evidence="1 12">
        <name>heme</name>
        <dbReference type="ChEBI" id="CHEBI:30413"/>
    </cofactor>
</comment>
<evidence type="ECO:0000256" key="6">
    <source>
        <dbReference type="ARBA" id="ARBA00022723"/>
    </source>
</evidence>
<keyword evidence="10" id="KW-0503">Monooxygenase</keyword>
<dbReference type="GO" id="GO:0004497">
    <property type="term" value="F:monooxygenase activity"/>
    <property type="evidence" value="ECO:0007669"/>
    <property type="project" value="UniProtKB-KW"/>
</dbReference>
<gene>
    <name evidence="13" type="ORF">Gogos_003772</name>
</gene>
<dbReference type="InterPro" id="IPR002401">
    <property type="entry name" value="Cyt_P450_E_grp-I"/>
</dbReference>
<dbReference type="EMBL" id="JABEZY010000011">
    <property type="protein sequence ID" value="MBA0749898.1"/>
    <property type="molecule type" value="Genomic_DNA"/>
</dbReference>
<dbReference type="InterPro" id="IPR001128">
    <property type="entry name" value="Cyt_P450"/>
</dbReference>
<feature type="binding site" description="axial binding residue" evidence="12">
    <location>
        <position position="127"/>
    </location>
    <ligand>
        <name>heme</name>
        <dbReference type="ChEBI" id="CHEBI:30413"/>
    </ligand>
    <ligandPart>
        <name>Fe</name>
        <dbReference type="ChEBI" id="CHEBI:18248"/>
    </ligandPart>
</feature>